<gene>
    <name evidence="1" type="ORF">CTOB1V02_LOCUS8503</name>
</gene>
<dbReference type="AlphaFoldDB" id="A0A7R8ZN06"/>
<dbReference type="SUPFAM" id="SSF49695">
    <property type="entry name" value="gamma-Crystallin-like"/>
    <property type="match status" value="1"/>
</dbReference>
<reference evidence="1" key="1">
    <citation type="submission" date="2020-11" db="EMBL/GenBank/DDBJ databases">
        <authorList>
            <person name="Tran Van P."/>
        </authorList>
    </citation>
    <scope>NUCLEOTIDE SEQUENCE</scope>
</reference>
<proteinExistence type="predicted"/>
<accession>A0A7R8ZN06</accession>
<protein>
    <submittedName>
        <fullName evidence="1">Uncharacterized protein</fullName>
    </submittedName>
</protein>
<dbReference type="Gene3D" id="2.60.20.10">
    <property type="entry name" value="Crystallins"/>
    <property type="match status" value="1"/>
</dbReference>
<dbReference type="OrthoDB" id="6353266at2759"/>
<organism evidence="1">
    <name type="scientific">Cyprideis torosa</name>
    <dbReference type="NCBI Taxonomy" id="163714"/>
    <lineage>
        <taxon>Eukaryota</taxon>
        <taxon>Metazoa</taxon>
        <taxon>Ecdysozoa</taxon>
        <taxon>Arthropoda</taxon>
        <taxon>Crustacea</taxon>
        <taxon>Oligostraca</taxon>
        <taxon>Ostracoda</taxon>
        <taxon>Podocopa</taxon>
        <taxon>Podocopida</taxon>
        <taxon>Cytherocopina</taxon>
        <taxon>Cytheroidea</taxon>
        <taxon>Cytherideidae</taxon>
        <taxon>Cyprideis</taxon>
    </lineage>
</organism>
<dbReference type="EMBL" id="OB662848">
    <property type="protein sequence ID" value="CAD7230645.1"/>
    <property type="molecule type" value="Genomic_DNA"/>
</dbReference>
<sequence length="254" mass="29217">MFFLAWTRAGLLVAVLLCFDGASCQSSKRNRGSETYQVLQAFSQCDQLGEQTIINEHIPDLARINWDNYIQSVCAWGVWLFFEDPNYNGNTWDSARVEWVFGEGHCTNLATEFVRGRVRSLKYVGDIEDWFRDTITFFQHKLFMGTEYYEVTDVADTRVWSRPKSLIITGDSSWSLYERVYFGGFCVCIEPMRTYRGGIAIVEDLVSATDLNGVGSFRKGCRSECDGVYRANLEDHGRDYGQRRSRGRSGRRRS</sequence>
<name>A0A7R8ZN06_9CRUS</name>
<evidence type="ECO:0000313" key="1">
    <source>
        <dbReference type="EMBL" id="CAD7230645.1"/>
    </source>
</evidence>
<dbReference type="InterPro" id="IPR011024">
    <property type="entry name" value="G_crystallin-like"/>
</dbReference>